<keyword evidence="2" id="KW-0677">Repeat</keyword>
<feature type="region of interest" description="Disordered" evidence="4">
    <location>
        <begin position="1873"/>
        <end position="1942"/>
    </location>
</feature>
<dbReference type="Pfam" id="PF20426">
    <property type="entry name" value="NBCH_WD40"/>
    <property type="match status" value="1"/>
</dbReference>
<dbReference type="Gene3D" id="2.30.29.30">
    <property type="entry name" value="Pleckstrin-homology domain (PH domain)/Phosphotyrosine-binding domain (PTB)"/>
    <property type="match status" value="1"/>
</dbReference>
<gene>
    <name evidence="8" type="ORF">BBJ29_005470</name>
    <name evidence="7" type="ORF">BBP00_00006736</name>
</gene>
<feature type="compositionally biased region" description="Polar residues" evidence="4">
    <location>
        <begin position="1750"/>
        <end position="1760"/>
    </location>
</feature>
<feature type="domain" description="ELMO" evidence="6">
    <location>
        <begin position="3023"/>
        <end position="3177"/>
    </location>
</feature>
<dbReference type="PROSITE" id="PS50082">
    <property type="entry name" value="WD_REPEATS_2"/>
    <property type="match status" value="1"/>
</dbReference>
<dbReference type="Pfam" id="PF13385">
    <property type="entry name" value="Laminin_G_3"/>
    <property type="match status" value="1"/>
</dbReference>
<dbReference type="Gene3D" id="2.130.10.10">
    <property type="entry name" value="YVTN repeat-like/Quinoprotein amine dehydrogenase"/>
    <property type="match status" value="1"/>
</dbReference>
<feature type="region of interest" description="Disordered" evidence="4">
    <location>
        <begin position="1700"/>
        <end position="1764"/>
    </location>
</feature>
<dbReference type="InterPro" id="IPR036322">
    <property type="entry name" value="WD40_repeat_dom_sf"/>
</dbReference>
<dbReference type="InterPro" id="IPR050865">
    <property type="entry name" value="BEACH_Domain"/>
</dbReference>
<evidence type="ECO:0000256" key="3">
    <source>
        <dbReference type="PROSITE-ProRule" id="PRU00221"/>
    </source>
</evidence>
<dbReference type="SUPFAM" id="SSF81837">
    <property type="entry name" value="BEACH domain"/>
    <property type="match status" value="1"/>
</dbReference>
<evidence type="ECO:0000313" key="7">
    <source>
        <dbReference type="EMBL" id="RLN59007.1"/>
    </source>
</evidence>
<dbReference type="InterPro" id="IPR023362">
    <property type="entry name" value="PH-BEACH_dom"/>
</dbReference>
<feature type="region of interest" description="Disordered" evidence="4">
    <location>
        <begin position="710"/>
        <end position="757"/>
    </location>
</feature>
<feature type="compositionally biased region" description="Low complexity" evidence="4">
    <location>
        <begin position="1812"/>
        <end position="1835"/>
    </location>
</feature>
<feature type="compositionally biased region" description="Low complexity" evidence="4">
    <location>
        <begin position="1922"/>
        <end position="1942"/>
    </location>
</feature>
<dbReference type="SUPFAM" id="SSF49899">
    <property type="entry name" value="Concanavalin A-like lectins/glucanases"/>
    <property type="match status" value="1"/>
</dbReference>
<feature type="repeat" description="WD" evidence="3">
    <location>
        <begin position="2627"/>
        <end position="2668"/>
    </location>
</feature>
<dbReference type="InterPro" id="IPR013320">
    <property type="entry name" value="ConA-like_dom_sf"/>
</dbReference>
<dbReference type="InterPro" id="IPR006816">
    <property type="entry name" value="ELMO_dom"/>
</dbReference>
<protein>
    <recommendedName>
        <fullName evidence="11">BEACH domain-containing protein</fullName>
    </recommendedName>
</protein>
<dbReference type="PANTHER" id="PTHR13743">
    <property type="entry name" value="BEIGE/BEACH-RELATED"/>
    <property type="match status" value="1"/>
</dbReference>
<evidence type="ECO:0000313" key="9">
    <source>
        <dbReference type="Proteomes" id="UP000277300"/>
    </source>
</evidence>
<keyword evidence="1 3" id="KW-0853">WD repeat</keyword>
<dbReference type="Proteomes" id="UP000277300">
    <property type="component" value="Unassembled WGS sequence"/>
</dbReference>
<dbReference type="InterPro" id="IPR015943">
    <property type="entry name" value="WD40/YVTN_repeat-like_dom_sf"/>
</dbReference>
<dbReference type="OrthoDB" id="67155at2759"/>
<dbReference type="PANTHER" id="PTHR13743:SF163">
    <property type="entry name" value="BEACH DOMAIN-CONTAINING PROTEIN"/>
    <property type="match status" value="1"/>
</dbReference>
<feature type="compositionally biased region" description="Low complexity" evidence="4">
    <location>
        <begin position="728"/>
        <end position="745"/>
    </location>
</feature>
<comment type="caution">
    <text evidence="7">The sequence shown here is derived from an EMBL/GenBank/DDBJ whole genome shotgun (WGS) entry which is preliminary data.</text>
</comment>
<evidence type="ECO:0000256" key="1">
    <source>
        <dbReference type="ARBA" id="ARBA00022574"/>
    </source>
</evidence>
<feature type="region of interest" description="Disordered" evidence="4">
    <location>
        <begin position="1259"/>
        <end position="1295"/>
    </location>
</feature>
<sequence>MELLEPQDAVSVFLRELLGGKEYSETEATRLQIRRPSRLKALFTTIVGVLEEAEQIRALEALISLVRSSCGNVEACSTGGLQRDILGFLSERGLFADPSLPHTVLKKLLRLFLYLAYHSVSIDDIQAMLAVFRSMRMVHEEPDDQAVSYYLSTLEMIARDSFGPASFFDLNGEYSGLMLPVLPAFPNNGYTFCAWIKFEFLPEEVAPLFTFCGKTGVGVTCSFLRSSLMITSFDKRKNDGHVEVPDLVTPGRWHFLCITHTHRQFRGSKLDIYLNSELRQSVRLAYPNTALMAPVVKAYLAMRESNDPNSLRILLGPTSLFGQALPANIINNIRSVDEYDALVFQFNSYISSSSTSSGTGVTGAPGTPGGSNNATNSTDGLLLAYDARHCDRLKGFCYDSSGNDYHAAAASAGVRLRHAGTFKQAVAQLGGPLVCLPLLVTSTTAAVSTVNAVTSDSNGDGNPKVTLAVMNGLAGSTGGSTTQFDEDSDFLKQMSDLIARPMGVHSIPKVVLLIAEIMRHSLVNKFIFRRSQGVRLMALLVRSLPPQYLTAELLLAIERLRSAVISDRILADEIYKFLLFNFRVWVNAPVDLQNTVFDKLEIMTRKDSNNLSPASTRHFLRCLSWIYWRVPTSTTLRRAREFTPEEIDLLRKRVMAMIKIVLCESPPAKSAGSVMAFSTKGKEVKSQLSYESTRSLIFCMIGKPSNPMIPGMNVDGSPAIQEIGPPNSSSSSATVSSSSSKSMPESDLDGSGSAVENVPETDLPDLLQLLIEVSVQPTAPAGLLDLFGRLGGLRIWLPLLEFSNDVIRVMTLRLLRTYLFLKCECTQDREKVNSPDKVQLSVGDAYLIMHSLKPEERPVSMGVYSEILLMILGIQVTEKDMKALDGKTAAYDALIDENVLSTAMIWHGNMMSAFMGLLRASSVTIRMVAIRHLKIIFASSTVASAVNRHVLIFGSISSMGGTATESSTTEQVPIIEAILSLRGDPQHHPEQPPSPPSSLFGIELLGCPGVPMSQLRDLVLNTQEPDEVRVNALYSIITHDDVDFVRGLLALHGDGDRKKQGVSASCFNDMSSRMKLALVELMSVFQPSGCVDFITLMSYDVISSMICLEVKTNEIAWFLLQDPFTTLSRFITSADELEVIVVSLLKTTLDKMNEMLSAEMNLRVNEGTPSRESILWRNAESLASLAAAVVLHYDPDTLGSVDPSTLVSGSRDDETASNSVFWKCERAIWHEAELVDAILGIWQHFASHFHSNSDASFARRSSNAHSRRGSAPTRPVESGLQSPPPLGSTQGYPARPNTSASMLGFGFNLLPSASVPSAPVSNSSPTPVSGASYISARPHPGGPMRQILQLLLRCLYLVLILDDSEVAANNEGDDNDELSAAKLRLPSNSVFFARINKLEYFINAMGLGHEIAQFDSCFAPSRSGSNGMTTSAGLVTASDCVKSSPGDETTLMLWLVPELSLLIDRVRRKCWSESAVKLASILASLVSVPLRSSDELATLLVRSDFFTNNQEVRRRDCFYHEQMAHARDVRAMRRAGMFADEADEKDRAKAELQRIGNFTRSTSSLGVPSTDNEEHVWLERVKAKDIDDWMKLRVLSKWGVRHVWGVREEAVVSAVGDGTIIGLWGDNEFWRVDIYTSSNWIRCRLLPDTDDTISHNYSTNFTSASLKAEMLDNMTDELAMPHVGSIVVDDVSNDPTEHILEEEEEDDDEASGVDSGGDGEEPEGGEDEDPGYIGLARRMSDVGYLDDDSSSPTQLDASSGSEGGLARSMLRDRMHSSDSVGEIVDAASHIDPLGQNQELLSTAPLAPPPPSEASNGGSDPDSSTTSAGTTSANDNVVRDRRVSVDVATTVKSAKGRFGTISTRFSSGIKLLAGGRPVSSSSAGPESSGSHRSLSGVSEEGGDDQDSQGASASETTVTEEDGASPNNTATNANSSSEPSSSASAASSLMLKKFPSKHEHWKTLGAPYRTKAYLVLPSGVLVHGVLRIGLATIVFEGERVVTLRGIAEAFKPKDDGGFVARQRSAQRLHEAYISQLKRRVWGVRVIRVIHRRRFLMEAQNGLEIYFVDGSSCLFGFESNGEADLVYATLKERKPPCLAKWGKRLLTAERMFSKSKWTEMWVRREISNFEYLMALNASAGRSYNDVAQYPVFPWVIKDFESAELRLDDPEIYRDLRRPIGAQTPEMIQRARATYDGWDPKTPIPAFHYANTYSHMQSVLYFLIRLAPFTGAVLGSEEQQLHHMAAASEPTFDSIPEAFRMCTSDERHLFELTPEFFYLPELFSSARNKTLARHFTPGQDVSTTAGLSRDVTLPPWAASPYDFVRLHRLALESDFVSSNLHHWIDLIFGCKQSGSVAVDALNSYHIACYPERLDLSTSSDGVRAKLVQRGTVPIQLFRKPHPVRMTQDESLEARYPASHSMAVLSSRRQVRRHDLPSKHTAPVKSVRFSNALNHAVALTALTGSGPGLGSGTGMGAHSTGSGDHHGVVVYTTDSDGVVLAKRYLNSVPDTVRSCPFSMVDVDQWWKLPAGCLVSEGVVFYEQMISCGYWDGSWRIHWAADGELLQRIAFHKKPILCMARSEDDFTGDLALAFGSEDCTVSVWALSKLSASRSRRLFLKKELPVGGLPWVLLVGHTSPVVAVALNVDLDVVVSASKDNTLLLHSLRGSTPLHALALTPGPMETSAVAHLVISAQGDTLVHSITTRTPQRSGRYSRANSLFSDDKARLTVGETGGNHSSMVAGSMSSSGYVVTSDQQLEQQREGLDQQSELYVVSINGHVVSHDRLVVKSEGEEATEGEDDKPLTPHLLLERGVLFTRSGEYLITACAGADAAIEVRDAGMPASVVRRIECKRPGTELTSLSMGQDERCIVCGYADGAVVAYALHFGVADGCKSLVGLDKQARERERAALAQATKRDLLRNKRREELLPAFMRGNGGAEEGSLWARQGKTAMPEEPYITHMQERFTLLKQNCISGDEKYEGMLRELWSAIYAEKPFGKESQSPTTEPPQPIVEGNLLDFGDDDQVEKQNDNEAAPEVAQDLQFERVGESWSRLGFQRPDPTTDFRAGGMLSLDCLVYFASHYTSQAVQMVTSQVPGSHDSTYPWGPAGINVTCMVARIFWKFDGELVRERQINWPLFYDSEAFHLLFSEVFVLFDYLWNEMNANYGSFSMVIQATSDRVMDVLEEAKGDINVVLVELRSQSLASVGKQRRASSRSMEDFLTTINSNITDATSAMNGNLADPDGSNLTSPTPPKGSPRSSWSFTSQVSQSMNRLSLGAIGSPGSSTNVESTTTTTTTEAAATTEVLLPGFGGASSPRPAPIITSTELVPGVNDPFAGNDIRGFEAKPPSPPTVQSDDPFACLM</sequence>
<dbReference type="PROSITE" id="PS50197">
    <property type="entry name" value="BEACH"/>
    <property type="match status" value="1"/>
</dbReference>
<dbReference type="SMART" id="SM00320">
    <property type="entry name" value="WD40"/>
    <property type="match status" value="3"/>
</dbReference>
<feature type="domain" description="BEACH" evidence="5">
    <location>
        <begin position="2103"/>
        <end position="2400"/>
    </location>
</feature>
<feature type="region of interest" description="Disordered" evidence="4">
    <location>
        <begin position="3225"/>
        <end position="3260"/>
    </location>
</feature>
<evidence type="ECO:0000313" key="8">
    <source>
        <dbReference type="EMBL" id="RLN59742.1"/>
    </source>
</evidence>
<dbReference type="InterPro" id="IPR031570">
    <property type="entry name" value="NBEA/BDCP_DUF4704"/>
</dbReference>
<dbReference type="InterPro" id="IPR036372">
    <property type="entry name" value="BEACH_dom_sf"/>
</dbReference>
<feature type="region of interest" description="Disordered" evidence="4">
    <location>
        <begin position="1800"/>
        <end position="1843"/>
    </location>
</feature>
<feature type="compositionally biased region" description="Gly residues" evidence="4">
    <location>
        <begin position="360"/>
        <end position="369"/>
    </location>
</feature>
<dbReference type="SMART" id="SM01026">
    <property type="entry name" value="Beach"/>
    <property type="match status" value="1"/>
</dbReference>
<accession>A0A3F2RK54</accession>
<feature type="region of interest" description="Disordered" evidence="4">
    <location>
        <begin position="353"/>
        <end position="373"/>
    </location>
</feature>
<dbReference type="Pfam" id="PF02138">
    <property type="entry name" value="Beach"/>
    <property type="match status" value="1"/>
</dbReference>
<proteinExistence type="predicted"/>
<dbReference type="Gene3D" id="1.10.1540.10">
    <property type="entry name" value="BEACH domain"/>
    <property type="match status" value="1"/>
</dbReference>
<feature type="region of interest" description="Disordered" evidence="4">
    <location>
        <begin position="2991"/>
        <end position="3031"/>
    </location>
</feature>
<dbReference type="CDD" id="cd06071">
    <property type="entry name" value="Beach"/>
    <property type="match status" value="1"/>
</dbReference>
<dbReference type="InterPro" id="IPR001680">
    <property type="entry name" value="WD40_rpt"/>
</dbReference>
<dbReference type="Pfam" id="PF15787">
    <property type="entry name" value="DUF4704"/>
    <property type="match status" value="1"/>
</dbReference>
<feature type="compositionally biased region" description="Polar residues" evidence="4">
    <location>
        <begin position="1906"/>
        <end position="1915"/>
    </location>
</feature>
<dbReference type="InterPro" id="IPR046851">
    <property type="entry name" value="NBCH_WD40"/>
</dbReference>
<name>A0A3F2RK54_9STRA</name>
<dbReference type="Proteomes" id="UP000284657">
    <property type="component" value="Unassembled WGS sequence"/>
</dbReference>
<evidence type="ECO:0000256" key="4">
    <source>
        <dbReference type="SAM" id="MobiDB-lite"/>
    </source>
</evidence>
<dbReference type="Pfam" id="PF14844">
    <property type="entry name" value="PH_BEACH"/>
    <property type="match status" value="1"/>
</dbReference>
<dbReference type="SUPFAM" id="SSF50729">
    <property type="entry name" value="PH domain-like"/>
    <property type="match status" value="1"/>
</dbReference>
<evidence type="ECO:0000313" key="10">
    <source>
        <dbReference type="Proteomes" id="UP000284657"/>
    </source>
</evidence>
<dbReference type="InterPro" id="IPR011993">
    <property type="entry name" value="PH-like_dom_sf"/>
</dbReference>
<evidence type="ECO:0000256" key="2">
    <source>
        <dbReference type="ARBA" id="ARBA00022737"/>
    </source>
</evidence>
<feature type="compositionally biased region" description="Acidic residues" evidence="4">
    <location>
        <begin position="1700"/>
        <end position="1730"/>
    </location>
</feature>
<feature type="compositionally biased region" description="Low complexity" evidence="4">
    <location>
        <begin position="1878"/>
        <end position="1897"/>
    </location>
</feature>
<evidence type="ECO:0000259" key="6">
    <source>
        <dbReference type="PROSITE" id="PS51335"/>
    </source>
</evidence>
<dbReference type="Pfam" id="PF04727">
    <property type="entry name" value="ELMO_CED12"/>
    <property type="match status" value="1"/>
</dbReference>
<evidence type="ECO:0008006" key="11">
    <source>
        <dbReference type="Google" id="ProtNLM"/>
    </source>
</evidence>
<dbReference type="PROSITE" id="PS51335">
    <property type="entry name" value="ELMO"/>
    <property type="match status" value="1"/>
</dbReference>
<dbReference type="EMBL" id="MBAD02001019">
    <property type="protein sequence ID" value="RLN59742.1"/>
    <property type="molecule type" value="Genomic_DNA"/>
</dbReference>
<dbReference type="EMBL" id="MBDO02000241">
    <property type="protein sequence ID" value="RLN59007.1"/>
    <property type="molecule type" value="Genomic_DNA"/>
</dbReference>
<evidence type="ECO:0000259" key="5">
    <source>
        <dbReference type="PROSITE" id="PS50197"/>
    </source>
</evidence>
<feature type="region of interest" description="Disordered" evidence="4">
    <location>
        <begin position="3331"/>
        <end position="3356"/>
    </location>
</feature>
<organism evidence="7 9">
    <name type="scientific">Phytophthora kernoviae</name>
    <dbReference type="NCBI Taxonomy" id="325452"/>
    <lineage>
        <taxon>Eukaryota</taxon>
        <taxon>Sar</taxon>
        <taxon>Stramenopiles</taxon>
        <taxon>Oomycota</taxon>
        <taxon>Peronosporomycetes</taxon>
        <taxon>Peronosporales</taxon>
        <taxon>Peronosporaceae</taxon>
        <taxon>Phytophthora</taxon>
    </lineage>
</organism>
<dbReference type="SUPFAM" id="SSF50978">
    <property type="entry name" value="WD40 repeat-like"/>
    <property type="match status" value="1"/>
</dbReference>
<dbReference type="InterPro" id="IPR000409">
    <property type="entry name" value="BEACH_dom"/>
</dbReference>
<reference evidence="9 10" key="1">
    <citation type="submission" date="2018-07" db="EMBL/GenBank/DDBJ databases">
        <title>Genome sequencing of oomycete isolates from Chile give support for New Zealand origin for Phytophthora kernoviae and make available the first Nothophytophthora sp. genome.</title>
        <authorList>
            <person name="Studholme D.J."/>
            <person name="Sanfuentes E."/>
            <person name="Panda P."/>
            <person name="Hill R."/>
            <person name="Sambles C."/>
            <person name="Grant M."/>
            <person name="Williams N.M."/>
            <person name="Mcdougal R.L."/>
        </authorList>
    </citation>
    <scope>NUCLEOTIDE SEQUENCE [LARGE SCALE GENOMIC DNA]</scope>
    <source>
        <strain evidence="7">Chile6</strain>
        <strain evidence="8">Chile7</strain>
    </source>
</reference>